<evidence type="ECO:0000256" key="6">
    <source>
        <dbReference type="ARBA" id="ARBA00022741"/>
    </source>
</evidence>
<dbReference type="Pfam" id="PF06090">
    <property type="entry name" value="Ins_P5_2-kin"/>
    <property type="match status" value="1"/>
</dbReference>
<keyword evidence="6 9" id="KW-0547">Nucleotide-binding</keyword>
<keyword evidence="8 9" id="KW-0067">ATP-binding</keyword>
<dbReference type="PANTHER" id="PTHR14456">
    <property type="entry name" value="INOSITOL POLYPHOSPHATE KINASE 1"/>
    <property type="match status" value="1"/>
</dbReference>
<evidence type="ECO:0000256" key="4">
    <source>
        <dbReference type="ARBA" id="ARBA00014846"/>
    </source>
</evidence>
<comment type="function">
    <text evidence="1">Has kinase activity and phosphorylates inositol-1,3,4,5,6-pentakisphosphate (Ins(1,3,4,5,6)P5) to produce 1,2,3,4,5,6-hexakisphosphate (InsP6), also known as phytate.</text>
</comment>
<name>A0A642V2C3_9ASCO</name>
<evidence type="ECO:0000256" key="3">
    <source>
        <dbReference type="ARBA" id="ARBA00012023"/>
    </source>
</evidence>
<reference evidence="10" key="1">
    <citation type="journal article" date="2019" name="G3 (Bethesda)">
        <title>Genome Assemblies of Two Rare Opportunistic Yeast Pathogens: Diutina rugosa (syn. Candida rugosa) and Trichomonascus ciferrii (syn. Candida ciferrii).</title>
        <authorList>
            <person name="Mixao V."/>
            <person name="Saus E."/>
            <person name="Hansen A.P."/>
            <person name="Lass-Florl C."/>
            <person name="Gabaldon T."/>
        </authorList>
    </citation>
    <scope>NUCLEOTIDE SEQUENCE</scope>
    <source>
        <strain evidence="10">CBS 4856</strain>
    </source>
</reference>
<organism evidence="10 11">
    <name type="scientific">Trichomonascus ciferrii</name>
    <dbReference type="NCBI Taxonomy" id="44093"/>
    <lineage>
        <taxon>Eukaryota</taxon>
        <taxon>Fungi</taxon>
        <taxon>Dikarya</taxon>
        <taxon>Ascomycota</taxon>
        <taxon>Saccharomycotina</taxon>
        <taxon>Dipodascomycetes</taxon>
        <taxon>Dipodascales</taxon>
        <taxon>Trichomonascaceae</taxon>
        <taxon>Trichomonascus</taxon>
        <taxon>Trichomonascus ciferrii complex</taxon>
    </lineage>
</organism>
<comment type="caution">
    <text evidence="10">The sequence shown here is derived from an EMBL/GenBank/DDBJ whole genome shotgun (WGS) entry which is preliminary data.</text>
</comment>
<comment type="catalytic activity">
    <reaction evidence="9">
        <text>1D-myo-inositol 1,3,4,5,6-pentakisphosphate + ATP = 1D-myo-inositol hexakisphosphate + ADP + H(+)</text>
        <dbReference type="Rhea" id="RHEA:20313"/>
        <dbReference type="ChEBI" id="CHEBI:15378"/>
        <dbReference type="ChEBI" id="CHEBI:30616"/>
        <dbReference type="ChEBI" id="CHEBI:57733"/>
        <dbReference type="ChEBI" id="CHEBI:58130"/>
        <dbReference type="ChEBI" id="CHEBI:456216"/>
        <dbReference type="EC" id="2.7.1.158"/>
    </reaction>
</comment>
<dbReference type="GO" id="GO:0035299">
    <property type="term" value="F:inositol-1,3,4,5,6-pentakisphosphate 2-kinase activity"/>
    <property type="evidence" value="ECO:0007669"/>
    <property type="project" value="UniProtKB-EC"/>
</dbReference>
<evidence type="ECO:0000256" key="2">
    <source>
        <dbReference type="ARBA" id="ARBA00008305"/>
    </source>
</evidence>
<comment type="similarity">
    <text evidence="2">Belongs to the IPK1 type 1 family.</text>
</comment>
<keyword evidence="7 9" id="KW-0418">Kinase</keyword>
<dbReference type="EC" id="2.7.1.158" evidence="3 9"/>
<dbReference type="OrthoDB" id="272370at2759"/>
<dbReference type="EMBL" id="SWFS01000293">
    <property type="protein sequence ID" value="KAA8911070.1"/>
    <property type="molecule type" value="Genomic_DNA"/>
</dbReference>
<sequence length="323" mass="36861">MTASLVYMGWRVYAEGGANVLYTNEGRLAGKLLRLRKKHKYKVSTKEVYDFMKDELVPYLGNTWIIRFELVRVPRGFYSALGNTKEKLDLSEEYGLLVENARFDQIEDIRPSRKTDLTYGSLEIRKLQHGTTSVFLEFKPKWLVQSPNAPASAKCCRTCAHRAMTNRPKGFCPLDLGSGDPYRVRRAVKALLGNAVNNNEIPLEDIVTTYFLETNLLQSLRRLQALDTRGILNYHESKDLDKNFFLAMSSRDCTLFLEIFDQNVGGNTPVSVNGTYYWVKAKLADLDLKNPKKRSQWAAVEANLQPWYNNVQFSSVSTGCQMV</sequence>
<dbReference type="InterPro" id="IPR009286">
    <property type="entry name" value="Ins_P5_2-kin"/>
</dbReference>
<evidence type="ECO:0000256" key="1">
    <source>
        <dbReference type="ARBA" id="ARBA00003979"/>
    </source>
</evidence>
<dbReference type="GO" id="GO:0005634">
    <property type="term" value="C:nucleus"/>
    <property type="evidence" value="ECO:0007669"/>
    <property type="project" value="TreeGrafter"/>
</dbReference>
<evidence type="ECO:0000313" key="11">
    <source>
        <dbReference type="Proteomes" id="UP000761534"/>
    </source>
</evidence>
<evidence type="ECO:0000256" key="5">
    <source>
        <dbReference type="ARBA" id="ARBA00022679"/>
    </source>
</evidence>
<comment type="domain">
    <text evidence="9">The EXKPK motif is conserved in inositol-pentakisphosphate 2-kinases of both family 1 and 2.</text>
</comment>
<dbReference type="PANTHER" id="PTHR14456:SF2">
    <property type="entry name" value="INOSITOL-PENTAKISPHOSPHATE 2-KINASE"/>
    <property type="match status" value="1"/>
</dbReference>
<dbReference type="Proteomes" id="UP000761534">
    <property type="component" value="Unassembled WGS sequence"/>
</dbReference>
<keyword evidence="11" id="KW-1185">Reference proteome</keyword>
<accession>A0A642V2C3</accession>
<dbReference type="VEuPathDB" id="FungiDB:TRICI_003932"/>
<gene>
    <name evidence="10" type="ORF">TRICI_003932</name>
</gene>
<evidence type="ECO:0000313" key="10">
    <source>
        <dbReference type="EMBL" id="KAA8911070.1"/>
    </source>
</evidence>
<comment type="function">
    <text evidence="9">Phosphorylates Ins(1,3,4,5,6)P5 at position 2 to form Ins(1,2,3,4,5,6)P6 (InsP6 or phytate).</text>
</comment>
<evidence type="ECO:0000256" key="9">
    <source>
        <dbReference type="RuleBase" id="RU364126"/>
    </source>
</evidence>
<proteinExistence type="inferred from homology"/>
<dbReference type="GO" id="GO:0005524">
    <property type="term" value="F:ATP binding"/>
    <property type="evidence" value="ECO:0007669"/>
    <property type="project" value="UniProtKB-KW"/>
</dbReference>
<evidence type="ECO:0000256" key="7">
    <source>
        <dbReference type="ARBA" id="ARBA00022777"/>
    </source>
</evidence>
<dbReference type="AlphaFoldDB" id="A0A642V2C3"/>
<evidence type="ECO:0000256" key="8">
    <source>
        <dbReference type="ARBA" id="ARBA00022840"/>
    </source>
</evidence>
<protein>
    <recommendedName>
        <fullName evidence="4 9">Inositol-pentakisphosphate 2-kinase</fullName>
        <ecNumber evidence="3 9">2.7.1.158</ecNumber>
    </recommendedName>
</protein>
<dbReference type="GO" id="GO:0032958">
    <property type="term" value="P:inositol phosphate biosynthetic process"/>
    <property type="evidence" value="ECO:0007669"/>
    <property type="project" value="TreeGrafter"/>
</dbReference>
<keyword evidence="5 9" id="KW-0808">Transferase</keyword>